<dbReference type="OrthoDB" id="427186at2759"/>
<dbReference type="OMA" id="TCFVQAP"/>
<proteinExistence type="inferred from homology"/>
<dbReference type="PROSITE" id="PS52048">
    <property type="entry name" value="UCH_DOMAIN"/>
    <property type="match status" value="1"/>
</dbReference>
<evidence type="ECO:0000256" key="1">
    <source>
        <dbReference type="ARBA" id="ARBA00000707"/>
    </source>
</evidence>
<evidence type="ECO:0000256" key="4">
    <source>
        <dbReference type="ARBA" id="ARBA00022786"/>
    </source>
</evidence>
<dbReference type="FunFam" id="3.40.532.10:FF:000006">
    <property type="entry name" value="Ubiquitin carboxyl-terminal hydrolase"/>
    <property type="match status" value="1"/>
</dbReference>
<dbReference type="GO" id="GO:0016579">
    <property type="term" value="P:protein deubiquitination"/>
    <property type="evidence" value="ECO:0007669"/>
    <property type="project" value="TreeGrafter"/>
</dbReference>
<dbReference type="InParanoid" id="A0A1X2HFC3"/>
<reference evidence="10 11" key="1">
    <citation type="submission" date="2016-07" db="EMBL/GenBank/DDBJ databases">
        <title>Pervasive Adenine N6-methylation of Active Genes in Fungi.</title>
        <authorList>
            <consortium name="DOE Joint Genome Institute"/>
            <person name="Mondo S.J."/>
            <person name="Dannebaum R.O."/>
            <person name="Kuo R.C."/>
            <person name="Labutti K."/>
            <person name="Haridas S."/>
            <person name="Kuo A."/>
            <person name="Salamov A."/>
            <person name="Ahrendt S.R."/>
            <person name="Lipzen A."/>
            <person name="Sullivan W."/>
            <person name="Andreopoulos W.B."/>
            <person name="Clum A."/>
            <person name="Lindquist E."/>
            <person name="Daum C."/>
            <person name="Ramamoorthy G.K."/>
            <person name="Gryganskyi A."/>
            <person name="Culley D."/>
            <person name="Magnuson J.K."/>
            <person name="James T.Y."/>
            <person name="O'Malley M.A."/>
            <person name="Stajich J.E."/>
            <person name="Spatafora J.W."/>
            <person name="Visel A."/>
            <person name="Grigoriev I.V."/>
        </authorList>
    </citation>
    <scope>NUCLEOTIDE SEQUENCE [LARGE SCALE GENOMIC DNA]</scope>
    <source>
        <strain evidence="10 11">NRRL 2496</strain>
    </source>
</reference>
<keyword evidence="4 7" id="KW-0833">Ubl conjugation pathway</keyword>
<dbReference type="GO" id="GO:0005737">
    <property type="term" value="C:cytoplasm"/>
    <property type="evidence" value="ECO:0007669"/>
    <property type="project" value="TreeGrafter"/>
</dbReference>
<feature type="domain" description="UCH catalytic" evidence="9">
    <location>
        <begin position="13"/>
        <end position="232"/>
    </location>
</feature>
<dbReference type="STRING" id="13706.A0A1X2HFC3"/>
<keyword evidence="6 7" id="KW-0788">Thiol protease</keyword>
<dbReference type="PANTHER" id="PTHR10589">
    <property type="entry name" value="UBIQUITIN CARBOXYL-TERMINAL HYDROLASE"/>
    <property type="match status" value="1"/>
</dbReference>
<organism evidence="10 11">
    <name type="scientific">Syncephalastrum racemosum</name>
    <name type="common">Filamentous fungus</name>
    <dbReference type="NCBI Taxonomy" id="13706"/>
    <lineage>
        <taxon>Eukaryota</taxon>
        <taxon>Fungi</taxon>
        <taxon>Fungi incertae sedis</taxon>
        <taxon>Mucoromycota</taxon>
        <taxon>Mucoromycotina</taxon>
        <taxon>Mucoromycetes</taxon>
        <taxon>Mucorales</taxon>
        <taxon>Syncephalastraceae</taxon>
        <taxon>Syncephalastrum</taxon>
    </lineage>
</organism>
<dbReference type="FunCoup" id="A0A1X2HFC3">
    <property type="interactions" value="461"/>
</dbReference>
<keyword evidence="11" id="KW-1185">Reference proteome</keyword>
<sequence>MDDQDSQTKPELRWLPLEGNPEVWNKIVHSHGVDKTWSYCDVYGFDPELLAMLPKPVGAIIFLFPLTENYENFKEEEEAHLTKLEQNVSPKIMFFKQTIANACGMIALLHSLANNEGIVGPGLFRDIIEESRDMSFDERAELLENNRELATIHERCALEGQTQAPGLNEDVDLHFITFVEADNHLYELDGRKLFPINHGKCTDLVEGAAKIMRQYMARDPDQTNFSAIALTKSDQ</sequence>
<evidence type="ECO:0000313" key="11">
    <source>
        <dbReference type="Proteomes" id="UP000242180"/>
    </source>
</evidence>
<dbReference type="GO" id="GO:0004843">
    <property type="term" value="F:cysteine-type deubiquitinase activity"/>
    <property type="evidence" value="ECO:0007669"/>
    <property type="project" value="UniProtKB-UniRule"/>
</dbReference>
<evidence type="ECO:0000256" key="3">
    <source>
        <dbReference type="ARBA" id="ARBA00022670"/>
    </source>
</evidence>
<dbReference type="InterPro" id="IPR038765">
    <property type="entry name" value="Papain-like_cys_pep_sf"/>
</dbReference>
<accession>A0A1X2HFC3</accession>
<feature type="site" description="Transition state stabilizer" evidence="7">
    <location>
        <position position="97"/>
    </location>
</feature>
<evidence type="ECO:0000256" key="2">
    <source>
        <dbReference type="ARBA" id="ARBA00009326"/>
    </source>
</evidence>
<feature type="active site" description="Proton donor" evidence="7">
    <location>
        <position position="174"/>
    </location>
</feature>
<dbReference type="CDD" id="cd09616">
    <property type="entry name" value="Peptidase_C12_UCH_L1_L3"/>
    <property type="match status" value="1"/>
</dbReference>
<feature type="site" description="Important for enzyme activity" evidence="7">
    <location>
        <position position="189"/>
    </location>
</feature>
<evidence type="ECO:0000256" key="8">
    <source>
        <dbReference type="RuleBase" id="RU361215"/>
    </source>
</evidence>
<evidence type="ECO:0000256" key="5">
    <source>
        <dbReference type="ARBA" id="ARBA00022801"/>
    </source>
</evidence>
<comment type="caution">
    <text evidence="10">The sequence shown here is derived from an EMBL/GenBank/DDBJ whole genome shotgun (WGS) entry which is preliminary data.</text>
</comment>
<evidence type="ECO:0000313" key="10">
    <source>
        <dbReference type="EMBL" id="ORY97609.1"/>
    </source>
</evidence>
<gene>
    <name evidence="10" type="ORF">BCR43DRAFT_490044</name>
</gene>
<keyword evidence="3 7" id="KW-0645">Protease</keyword>
<dbReference type="SUPFAM" id="SSF54001">
    <property type="entry name" value="Cysteine proteinases"/>
    <property type="match status" value="1"/>
</dbReference>
<dbReference type="AlphaFoldDB" id="A0A1X2HFC3"/>
<comment type="catalytic activity">
    <reaction evidence="1 7 8">
        <text>Thiol-dependent hydrolysis of ester, thioester, amide, peptide and isopeptide bonds formed by the C-terminal Gly of ubiquitin (a 76-residue protein attached to proteins as an intracellular targeting signal).</text>
        <dbReference type="EC" id="3.4.19.12"/>
    </reaction>
</comment>
<dbReference type="InterPro" id="IPR036959">
    <property type="entry name" value="Peptidase_C12_UCH_sf"/>
</dbReference>
<dbReference type="PROSITE" id="PS00140">
    <property type="entry name" value="UCH_1"/>
    <property type="match status" value="1"/>
</dbReference>
<evidence type="ECO:0000256" key="7">
    <source>
        <dbReference type="PROSITE-ProRule" id="PRU01393"/>
    </source>
</evidence>
<dbReference type="Proteomes" id="UP000242180">
    <property type="component" value="Unassembled WGS sequence"/>
</dbReference>
<dbReference type="EMBL" id="MCGN01000004">
    <property type="protein sequence ID" value="ORY97609.1"/>
    <property type="molecule type" value="Genomic_DNA"/>
</dbReference>
<comment type="similarity">
    <text evidence="2 7 8">Belongs to the peptidase C12 family.</text>
</comment>
<dbReference type="InterPro" id="IPR057254">
    <property type="entry name" value="UCH_AS"/>
</dbReference>
<name>A0A1X2HFC3_SYNRA</name>
<dbReference type="GO" id="GO:0006511">
    <property type="term" value="P:ubiquitin-dependent protein catabolic process"/>
    <property type="evidence" value="ECO:0007669"/>
    <property type="project" value="UniProtKB-UniRule"/>
</dbReference>
<feature type="active site" description="Nucleophile" evidence="7">
    <location>
        <position position="103"/>
    </location>
</feature>
<keyword evidence="5 7" id="KW-0378">Hydrolase</keyword>
<dbReference type="InterPro" id="IPR001578">
    <property type="entry name" value="Peptidase_C12_UCH"/>
</dbReference>
<dbReference type="EC" id="3.4.19.12" evidence="8"/>
<evidence type="ECO:0000256" key="6">
    <source>
        <dbReference type="ARBA" id="ARBA00022807"/>
    </source>
</evidence>
<evidence type="ECO:0000259" key="9">
    <source>
        <dbReference type="PROSITE" id="PS52048"/>
    </source>
</evidence>
<dbReference type="Pfam" id="PF01088">
    <property type="entry name" value="Peptidase_C12"/>
    <property type="match status" value="1"/>
</dbReference>
<dbReference type="Gene3D" id="3.40.532.10">
    <property type="entry name" value="Peptidase C12, ubiquitin carboxyl-terminal hydrolase"/>
    <property type="match status" value="1"/>
</dbReference>
<protein>
    <recommendedName>
        <fullName evidence="8">Ubiquitin carboxyl-terminal hydrolase</fullName>
        <ecNumber evidence="8">3.4.19.12</ecNumber>
    </recommendedName>
</protein>
<dbReference type="PANTHER" id="PTHR10589:SF17">
    <property type="entry name" value="UBIQUITIN CARBOXYL-TERMINAL HYDROLASE"/>
    <property type="match status" value="1"/>
</dbReference>
<dbReference type="PRINTS" id="PR00707">
    <property type="entry name" value="UBCTHYDRLASE"/>
</dbReference>